<protein>
    <submittedName>
        <fullName evidence="5">Protein-glutamate methylesterase/protein-glutamine glutaminase</fullName>
        <ecNumber evidence="5">3.5.1.44</ecNumber>
    </submittedName>
</protein>
<dbReference type="InterPro" id="IPR029063">
    <property type="entry name" value="SAM-dependent_MTases_sf"/>
</dbReference>
<feature type="active site" evidence="1">
    <location>
        <position position="38"/>
    </location>
</feature>
<evidence type="ECO:0000256" key="2">
    <source>
        <dbReference type="SAM" id="Coils"/>
    </source>
</evidence>
<dbReference type="Pfam" id="PF03705">
    <property type="entry name" value="CheR_N"/>
    <property type="match status" value="1"/>
</dbReference>
<dbReference type="InterPro" id="IPR035965">
    <property type="entry name" value="PAS-like_dom_sf"/>
</dbReference>
<dbReference type="InterPro" id="IPR000673">
    <property type="entry name" value="Sig_transdc_resp-reg_Me-estase"/>
</dbReference>
<dbReference type="SUPFAM" id="SSF47757">
    <property type="entry name" value="Chemotaxis receptor methyltransferase CheR, N-terminal domain"/>
    <property type="match status" value="1"/>
</dbReference>
<dbReference type="PROSITE" id="PS50122">
    <property type="entry name" value="CHEB"/>
    <property type="match status" value="1"/>
</dbReference>
<dbReference type="EMBL" id="CAJRAU010000004">
    <property type="protein sequence ID" value="CAG5070668.1"/>
    <property type="molecule type" value="Genomic_DNA"/>
</dbReference>
<keyword evidence="1 5" id="KW-0378">Hydrolase</keyword>
<dbReference type="InterPro" id="IPR000780">
    <property type="entry name" value="CheR_MeTrfase"/>
</dbReference>
<comment type="caution">
    <text evidence="5">The sequence shown here is derived from an EMBL/GenBank/DDBJ whole genome shotgun (WGS) entry which is preliminary data.</text>
</comment>
<dbReference type="PROSITE" id="PS50123">
    <property type="entry name" value="CHER"/>
    <property type="match status" value="1"/>
</dbReference>
<keyword evidence="6" id="KW-1185">Reference proteome</keyword>
<dbReference type="Proteomes" id="UP000679725">
    <property type="component" value="Unassembled WGS sequence"/>
</dbReference>
<feature type="domain" description="CheR-type methyltransferase" evidence="4">
    <location>
        <begin position="205"/>
        <end position="441"/>
    </location>
</feature>
<feature type="domain" description="CheB-type methylesterase" evidence="3">
    <location>
        <begin position="1"/>
        <end position="188"/>
    </location>
</feature>
<dbReference type="Pfam" id="PF13596">
    <property type="entry name" value="PAS_10"/>
    <property type="match status" value="1"/>
</dbReference>
<dbReference type="SMART" id="SM00138">
    <property type="entry name" value="MeTrc"/>
    <property type="match status" value="1"/>
</dbReference>
<keyword evidence="2" id="KW-0175">Coiled coil</keyword>
<dbReference type="PANTHER" id="PTHR24422">
    <property type="entry name" value="CHEMOTAXIS PROTEIN METHYLTRANSFERASE"/>
    <property type="match status" value="1"/>
</dbReference>
<dbReference type="InterPro" id="IPR050903">
    <property type="entry name" value="Bact_Chemotaxis_MeTrfase"/>
</dbReference>
<organism evidence="5 6">
    <name type="scientific">Dyadobacter linearis</name>
    <dbReference type="NCBI Taxonomy" id="2823330"/>
    <lineage>
        <taxon>Bacteria</taxon>
        <taxon>Pseudomonadati</taxon>
        <taxon>Bacteroidota</taxon>
        <taxon>Cytophagia</taxon>
        <taxon>Cytophagales</taxon>
        <taxon>Spirosomataceae</taxon>
        <taxon>Dyadobacter</taxon>
    </lineage>
</organism>
<name>A0ABM8USG0_9BACT</name>
<reference evidence="5 6" key="1">
    <citation type="submission" date="2021-04" db="EMBL/GenBank/DDBJ databases">
        <authorList>
            <person name="Rodrigo-Torres L."/>
            <person name="Arahal R. D."/>
            <person name="Lucena T."/>
        </authorList>
    </citation>
    <scope>NUCLEOTIDE SEQUENCE [LARGE SCALE GENOMIC DNA]</scope>
    <source>
        <strain evidence="5 6">CECT 9623</strain>
    </source>
</reference>
<feature type="active site" evidence="1">
    <location>
        <position position="12"/>
    </location>
</feature>
<dbReference type="PRINTS" id="PR00996">
    <property type="entry name" value="CHERMTFRASE"/>
</dbReference>
<dbReference type="Pfam" id="PF01739">
    <property type="entry name" value="CheR"/>
    <property type="match status" value="1"/>
</dbReference>
<keyword evidence="1" id="KW-0145">Chemotaxis</keyword>
<gene>
    <name evidence="5" type="primary">cheB_5</name>
    <name evidence="5" type="ORF">DYBT9623_03213</name>
</gene>
<dbReference type="EC" id="3.5.1.44" evidence="5"/>
<dbReference type="Gene3D" id="3.30.450.20">
    <property type="entry name" value="PAS domain"/>
    <property type="match status" value="1"/>
</dbReference>
<dbReference type="Pfam" id="PF01339">
    <property type="entry name" value="CheB_methylest"/>
    <property type="match status" value="1"/>
</dbReference>
<dbReference type="GO" id="GO:0050568">
    <property type="term" value="F:protein-glutamine glutaminase activity"/>
    <property type="evidence" value="ECO:0007669"/>
    <property type="project" value="UniProtKB-EC"/>
</dbReference>
<dbReference type="InterPro" id="IPR035909">
    <property type="entry name" value="CheB_C"/>
</dbReference>
<dbReference type="SUPFAM" id="SSF55785">
    <property type="entry name" value="PYP-like sensor domain (PAS domain)"/>
    <property type="match status" value="1"/>
</dbReference>
<evidence type="ECO:0000313" key="5">
    <source>
        <dbReference type="EMBL" id="CAG5070668.1"/>
    </source>
</evidence>
<feature type="active site" evidence="1">
    <location>
        <position position="130"/>
    </location>
</feature>
<dbReference type="InterPro" id="IPR022642">
    <property type="entry name" value="CheR_C"/>
</dbReference>
<evidence type="ECO:0000256" key="1">
    <source>
        <dbReference type="PROSITE-ProRule" id="PRU00050"/>
    </source>
</evidence>
<dbReference type="CDD" id="cd16434">
    <property type="entry name" value="CheB-CheR_fusion"/>
    <property type="match status" value="1"/>
</dbReference>
<evidence type="ECO:0000259" key="3">
    <source>
        <dbReference type="PROSITE" id="PS50122"/>
    </source>
</evidence>
<evidence type="ECO:0000259" key="4">
    <source>
        <dbReference type="PROSITE" id="PS50123"/>
    </source>
</evidence>
<dbReference type="SUPFAM" id="SSF53335">
    <property type="entry name" value="S-adenosyl-L-methionine-dependent methyltransferases"/>
    <property type="match status" value="1"/>
</dbReference>
<dbReference type="SUPFAM" id="SSF52738">
    <property type="entry name" value="Methylesterase CheB, C-terminal domain"/>
    <property type="match status" value="1"/>
</dbReference>
<accession>A0ABM8USG0</accession>
<proteinExistence type="predicted"/>
<dbReference type="InterPro" id="IPR022641">
    <property type="entry name" value="CheR_N"/>
</dbReference>
<dbReference type="Gene3D" id="3.40.50.180">
    <property type="entry name" value="Methylesterase CheB, C-terminal domain"/>
    <property type="match status" value="1"/>
</dbReference>
<sequence length="832" mass="92835">MNPHHIVALGASAGGLDELITFFENTPLDGVAYIVVQHLSADYESRLAEVLSRHSKLAMVTAEEGMRVGANFVYVIPGDKFMSIQGGLLHLSGKENQRAPHLTINTFFNSLAADCGPKAIGIILSGMGSDGSDGIKAIKKSGGMVIARNPETAEFNSMPYNAAATGMVDFIVEPEVMPSVVEDYVTREIELLAAGISDGENMASLLELISQQLPLDFSDYKQATILRRIKRRAAYNNFDRLENYLEFARKSPGEIQTLAQDFLISVTDFFRDPEAFDYLEARVLPAIIKTLIPGQELRIWVTGCATGEEAYSMAILAAELLGDDLEEHPVKIFATDIDAAALAHAGKGVYSETVVSLIPKARLQKYFVPEGDNYRVSDELRKMVIFSRHDLVKNPPFCNMHLISCRNVLIYMTAALQQKIYRTLLFGLKSQGYLFLGVSESPLAILKGLEVVSKKAKIFKKVISEHGVGIDRFTIPEHTYFKPTVTGPAKPEITKSPDRTLDGAINETLYSQEQRLLVCIDENNKIVKSYGPTGRFLLQHNFFTNDLTELLPGALSIAFKTACNKMKQTQQTATVKGVMIEQAGQTINVGLSVSPMIFKGRPNGFLLVQFSEEEQAGSAAQSVMVYDEKLYLDDYTRTLEQENKDLKEELASANEKLFSLNENMQSFNEELLSANEELQSTNEEMMSVNEELHTLNSDYLLKNRELSELNDDLNNYFRSNTSGQLFVDSDLRLIRFSPGTVRHINLLETDIGRPITNISTNFRFETLSEDIDKVLEDGQSVSREAQANDGKWYQVTTMPYIRRLGNKTTGAIITFNDITNLKEIQQELEKRK</sequence>
<evidence type="ECO:0000313" key="6">
    <source>
        <dbReference type="Proteomes" id="UP000679725"/>
    </source>
</evidence>
<dbReference type="PANTHER" id="PTHR24422:SF10">
    <property type="entry name" value="CHEMOTAXIS PROTEIN METHYLTRANSFERASE 2"/>
    <property type="match status" value="1"/>
</dbReference>
<dbReference type="RefSeq" id="WP_229254697.1">
    <property type="nucleotide sequence ID" value="NZ_CAJRAU010000004.1"/>
</dbReference>
<dbReference type="Gene3D" id="3.40.50.150">
    <property type="entry name" value="Vaccinia Virus protein VP39"/>
    <property type="match status" value="1"/>
</dbReference>
<feature type="coiled-coil region" evidence="2">
    <location>
        <begin position="632"/>
        <end position="698"/>
    </location>
</feature>